<evidence type="ECO:0000313" key="2">
    <source>
        <dbReference type="Proteomes" id="UP000516148"/>
    </source>
</evidence>
<keyword evidence="2" id="KW-1185">Reference proteome</keyword>
<dbReference type="InterPro" id="IPR036610">
    <property type="entry name" value="PEBP-like_sf"/>
</dbReference>
<dbReference type="CDD" id="cd00865">
    <property type="entry name" value="PEBP_bact_arch"/>
    <property type="match status" value="1"/>
</dbReference>
<dbReference type="AlphaFoldDB" id="A0A7H0LJC4"/>
<gene>
    <name evidence="1" type="ORF">H3Z74_00505</name>
</gene>
<dbReference type="PANTHER" id="PTHR30289">
    <property type="entry name" value="UNCHARACTERIZED PROTEIN YBCL-RELATED"/>
    <property type="match status" value="1"/>
</dbReference>
<evidence type="ECO:0000313" key="1">
    <source>
        <dbReference type="EMBL" id="QNQ09777.1"/>
    </source>
</evidence>
<dbReference type="KEGG" id="spap:H3Z74_00505"/>
<proteinExistence type="predicted"/>
<reference evidence="1 2" key="1">
    <citation type="submission" date="2020-09" db="EMBL/GenBank/DDBJ databases">
        <title>Sphingomonas sp., a new species isolated from pork steak.</title>
        <authorList>
            <person name="Heidler von Heilborn D."/>
        </authorList>
    </citation>
    <scope>NUCLEOTIDE SEQUENCE [LARGE SCALE GENOMIC DNA]</scope>
    <source>
        <strain evidence="2">S8-3T</strain>
    </source>
</reference>
<protein>
    <submittedName>
        <fullName evidence="1">YbhB/YbcL family Raf kinase inhibitor-like protein</fullName>
    </submittedName>
</protein>
<dbReference type="Proteomes" id="UP000516148">
    <property type="component" value="Chromosome"/>
</dbReference>
<dbReference type="Gene3D" id="3.90.280.10">
    <property type="entry name" value="PEBP-like"/>
    <property type="match status" value="1"/>
</dbReference>
<dbReference type="PANTHER" id="PTHR30289:SF1">
    <property type="entry name" value="PEBP (PHOSPHATIDYLETHANOLAMINE-BINDING PROTEIN) FAMILY PROTEIN"/>
    <property type="match status" value="1"/>
</dbReference>
<dbReference type="InterPro" id="IPR008914">
    <property type="entry name" value="PEBP"/>
</dbReference>
<dbReference type="EMBL" id="CP061038">
    <property type="protein sequence ID" value="QNQ09777.1"/>
    <property type="molecule type" value="Genomic_DNA"/>
</dbReference>
<accession>A0A7H0LJC4</accession>
<dbReference type="InterPro" id="IPR005247">
    <property type="entry name" value="YbhB_YbcL/LppC-like"/>
</dbReference>
<dbReference type="Pfam" id="PF01161">
    <property type="entry name" value="PBP"/>
    <property type="match status" value="1"/>
</dbReference>
<name>A0A7H0LJC4_9SPHN</name>
<dbReference type="SUPFAM" id="SSF49777">
    <property type="entry name" value="PEBP-like"/>
    <property type="match status" value="1"/>
</dbReference>
<sequence>MLEHVPGWLGSLLHNVRAGHAKLICVSPEIGDVGAEIDLSSPAFAGGGRLPERFTADGVGVSPPLVWGAAPAGTACFVLIVEDPDAPALNPVVHAIVSGIAADERRLAEGEIAADGTGDGRGRDVGRNSYLVEGWLPPDPPTGHGAHDYVFQLFALSEAPVLDANPGRSAILDALKDRVLGTGLLTGTYSRGEKAVAGERDSGVAVPT</sequence>
<dbReference type="RefSeq" id="WP_187762086.1">
    <property type="nucleotide sequence ID" value="NZ_CP061038.1"/>
</dbReference>
<organism evidence="1 2">
    <name type="scientific">Sphingomonas alpina</name>
    <dbReference type="NCBI Taxonomy" id="653931"/>
    <lineage>
        <taxon>Bacteria</taxon>
        <taxon>Pseudomonadati</taxon>
        <taxon>Pseudomonadota</taxon>
        <taxon>Alphaproteobacteria</taxon>
        <taxon>Sphingomonadales</taxon>
        <taxon>Sphingomonadaceae</taxon>
        <taxon>Sphingomonas</taxon>
    </lineage>
</organism>